<comment type="caution">
    <text evidence="1">The sequence shown here is derived from an EMBL/GenBank/DDBJ whole genome shotgun (WGS) entry which is preliminary data.</text>
</comment>
<evidence type="ECO:0000313" key="1">
    <source>
        <dbReference type="EMBL" id="KAF6745991.1"/>
    </source>
</evidence>
<evidence type="ECO:0000313" key="2">
    <source>
        <dbReference type="Proteomes" id="UP000521943"/>
    </source>
</evidence>
<accession>A0A8H6HGN2</accession>
<proteinExistence type="predicted"/>
<dbReference type="AlphaFoldDB" id="A0A8H6HGN2"/>
<reference evidence="1 2" key="1">
    <citation type="submission" date="2020-07" db="EMBL/GenBank/DDBJ databases">
        <title>Comparative genomics of pyrophilous fungi reveals a link between fire events and developmental genes.</title>
        <authorList>
            <consortium name="DOE Joint Genome Institute"/>
            <person name="Steindorff A.S."/>
            <person name="Carver A."/>
            <person name="Calhoun S."/>
            <person name="Stillman K."/>
            <person name="Liu H."/>
            <person name="Lipzen A."/>
            <person name="Pangilinan J."/>
            <person name="Labutti K."/>
            <person name="Bruns T.D."/>
            <person name="Grigoriev I.V."/>
        </authorList>
    </citation>
    <scope>NUCLEOTIDE SEQUENCE [LARGE SCALE GENOMIC DNA]</scope>
    <source>
        <strain evidence="1 2">CBS 144469</strain>
    </source>
</reference>
<dbReference type="Proteomes" id="UP000521943">
    <property type="component" value="Unassembled WGS sequence"/>
</dbReference>
<organism evidence="1 2">
    <name type="scientific">Ephemerocybe angulata</name>
    <dbReference type="NCBI Taxonomy" id="980116"/>
    <lineage>
        <taxon>Eukaryota</taxon>
        <taxon>Fungi</taxon>
        <taxon>Dikarya</taxon>
        <taxon>Basidiomycota</taxon>
        <taxon>Agaricomycotina</taxon>
        <taxon>Agaricomycetes</taxon>
        <taxon>Agaricomycetidae</taxon>
        <taxon>Agaricales</taxon>
        <taxon>Agaricineae</taxon>
        <taxon>Psathyrellaceae</taxon>
        <taxon>Ephemerocybe</taxon>
    </lineage>
</organism>
<gene>
    <name evidence="1" type="ORF">DFP72DRAFT_923853</name>
</gene>
<protein>
    <submittedName>
        <fullName evidence="1">Uncharacterized protein</fullName>
    </submittedName>
</protein>
<dbReference type="EMBL" id="JACGCI010000097">
    <property type="protein sequence ID" value="KAF6745991.1"/>
    <property type="molecule type" value="Genomic_DNA"/>
</dbReference>
<sequence>MLDGAAQQRLLPQFRALILEDPPTKALGMPDTPRAWFPPSNPGILNDQKFSATVAWLDLSSRDPDVLSYVNPGTHKAPSIYNDMHQYLDQILYAPPVVGSDFLTIGIPRLVSAIRPRLSSQI</sequence>
<name>A0A8H6HGN2_9AGAR</name>
<keyword evidence="2" id="KW-1185">Reference proteome</keyword>
<dbReference type="OrthoDB" id="3251587at2759"/>